<keyword evidence="6 8" id="KW-0472">Membrane</keyword>
<evidence type="ECO:0000313" key="11">
    <source>
        <dbReference type="Proteomes" id="UP000316747"/>
    </source>
</evidence>
<keyword evidence="4 8" id="KW-0812">Transmembrane</keyword>
<feature type="compositionally biased region" description="Low complexity" evidence="7">
    <location>
        <begin position="459"/>
        <end position="476"/>
    </location>
</feature>
<sequence>MTSGRGRRVTKRKIGVTPAWQGLKNPRVIVAALRRHVRPPSPLAGRLSAQSLLFALGEGTFMTGSAVFFTQIVGLSAAQVGLGLTIAGVAAFLAALPMGKLVDRFGPRRMWALSAAGQAAMFSVWPFITGFDGYVAMAVGMEVIGALGGAAYGAYTIDVLPAGERVKSRAYMYSALNVGFTLGSMLGGIALAFHSNDVLHALPWFTALMFLVNAVAIGRLPKAAHDERTPEERKVKVPGPGPLRNPGWLLTSFFIGVFWTNQVLLNVVIPLWLVEKTDAPRVLLAFLFGTNTVMCIFLPMVTSRGVRNVPTALRAVRISSVFFVVSCIITLATHDTVGWVTIALVWLGHVTVTGAELYMSAASWSFEAELMDPRQRGAYQGAAELSATLGKVWAPAVYTFLAMNWGAGGWLVIAAIIVVATVGIHPATRRAKEFLTLHVPADVLADARASAPEPEEGLAVGSPGAPGVVDVVGAGDPTREGAADPMR</sequence>
<keyword evidence="5 8" id="KW-1133">Transmembrane helix</keyword>
<evidence type="ECO:0000256" key="7">
    <source>
        <dbReference type="SAM" id="MobiDB-lite"/>
    </source>
</evidence>
<evidence type="ECO:0000256" key="3">
    <source>
        <dbReference type="ARBA" id="ARBA00022475"/>
    </source>
</evidence>
<feature type="region of interest" description="Disordered" evidence="7">
    <location>
        <begin position="452"/>
        <end position="487"/>
    </location>
</feature>
<evidence type="ECO:0000313" key="10">
    <source>
        <dbReference type="EMBL" id="TQM65178.1"/>
    </source>
</evidence>
<comment type="subcellular location">
    <subcellularLocation>
        <location evidence="1">Cell membrane</location>
        <topology evidence="1">Multi-pass membrane protein</topology>
    </subcellularLocation>
</comment>
<dbReference type="InterPro" id="IPR036259">
    <property type="entry name" value="MFS_trans_sf"/>
</dbReference>
<dbReference type="InterPro" id="IPR050171">
    <property type="entry name" value="MFS_Transporters"/>
</dbReference>
<feature type="transmembrane region" description="Helical" evidence="8">
    <location>
        <begin position="175"/>
        <end position="195"/>
    </location>
</feature>
<evidence type="ECO:0000256" key="1">
    <source>
        <dbReference type="ARBA" id="ARBA00004651"/>
    </source>
</evidence>
<feature type="transmembrane region" description="Helical" evidence="8">
    <location>
        <begin position="201"/>
        <end position="220"/>
    </location>
</feature>
<dbReference type="PANTHER" id="PTHR23517">
    <property type="entry name" value="RESISTANCE PROTEIN MDTM, PUTATIVE-RELATED-RELATED"/>
    <property type="match status" value="1"/>
</dbReference>
<keyword evidence="11" id="KW-1185">Reference proteome</keyword>
<protein>
    <submittedName>
        <fullName evidence="10">MFS transporter</fullName>
    </submittedName>
</protein>
<gene>
    <name evidence="10" type="ORF">FBY41_1564</name>
</gene>
<name>A0A543I3L1_9MICO</name>
<dbReference type="GO" id="GO:0022857">
    <property type="term" value="F:transmembrane transporter activity"/>
    <property type="evidence" value="ECO:0007669"/>
    <property type="project" value="InterPro"/>
</dbReference>
<proteinExistence type="predicted"/>
<feature type="transmembrane region" description="Helical" evidence="8">
    <location>
        <begin position="279"/>
        <end position="301"/>
    </location>
</feature>
<evidence type="ECO:0000256" key="6">
    <source>
        <dbReference type="ARBA" id="ARBA00023136"/>
    </source>
</evidence>
<dbReference type="GO" id="GO:0005886">
    <property type="term" value="C:plasma membrane"/>
    <property type="evidence" value="ECO:0007669"/>
    <property type="project" value="UniProtKB-SubCell"/>
</dbReference>
<feature type="transmembrane region" description="Helical" evidence="8">
    <location>
        <begin position="313"/>
        <end position="333"/>
    </location>
</feature>
<accession>A0A543I3L1</accession>
<evidence type="ECO:0000256" key="8">
    <source>
        <dbReference type="SAM" id="Phobius"/>
    </source>
</evidence>
<comment type="caution">
    <text evidence="10">The sequence shown here is derived from an EMBL/GenBank/DDBJ whole genome shotgun (WGS) entry which is preliminary data.</text>
</comment>
<dbReference type="Pfam" id="PF07690">
    <property type="entry name" value="MFS_1"/>
    <property type="match status" value="1"/>
</dbReference>
<dbReference type="InterPro" id="IPR011701">
    <property type="entry name" value="MFS"/>
</dbReference>
<evidence type="ECO:0000256" key="2">
    <source>
        <dbReference type="ARBA" id="ARBA00022448"/>
    </source>
</evidence>
<dbReference type="InterPro" id="IPR020846">
    <property type="entry name" value="MFS_dom"/>
</dbReference>
<dbReference type="EMBL" id="VFPM01000001">
    <property type="protein sequence ID" value="TQM65178.1"/>
    <property type="molecule type" value="Genomic_DNA"/>
</dbReference>
<feature type="transmembrane region" description="Helical" evidence="8">
    <location>
        <begin position="110"/>
        <end position="128"/>
    </location>
</feature>
<feature type="transmembrane region" description="Helical" evidence="8">
    <location>
        <begin position="80"/>
        <end position="98"/>
    </location>
</feature>
<feature type="transmembrane region" description="Helical" evidence="8">
    <location>
        <begin position="134"/>
        <end position="155"/>
    </location>
</feature>
<feature type="transmembrane region" description="Helical" evidence="8">
    <location>
        <begin position="52"/>
        <end position="74"/>
    </location>
</feature>
<evidence type="ECO:0000256" key="4">
    <source>
        <dbReference type="ARBA" id="ARBA00022692"/>
    </source>
</evidence>
<dbReference type="SUPFAM" id="SSF103473">
    <property type="entry name" value="MFS general substrate transporter"/>
    <property type="match status" value="1"/>
</dbReference>
<feature type="transmembrane region" description="Helical" evidence="8">
    <location>
        <begin position="407"/>
        <end position="427"/>
    </location>
</feature>
<evidence type="ECO:0000259" key="9">
    <source>
        <dbReference type="PROSITE" id="PS50850"/>
    </source>
</evidence>
<dbReference type="PROSITE" id="PS50850">
    <property type="entry name" value="MFS"/>
    <property type="match status" value="1"/>
</dbReference>
<feature type="domain" description="Major facilitator superfamily (MFS) profile" evidence="9">
    <location>
        <begin position="43"/>
        <end position="432"/>
    </location>
</feature>
<dbReference type="Proteomes" id="UP000316747">
    <property type="component" value="Unassembled WGS sequence"/>
</dbReference>
<organism evidence="10 11">
    <name type="scientific">Humibacillus xanthopallidus</name>
    <dbReference type="NCBI Taxonomy" id="412689"/>
    <lineage>
        <taxon>Bacteria</taxon>
        <taxon>Bacillati</taxon>
        <taxon>Actinomycetota</taxon>
        <taxon>Actinomycetes</taxon>
        <taxon>Micrococcales</taxon>
        <taxon>Intrasporangiaceae</taxon>
        <taxon>Humibacillus</taxon>
    </lineage>
</organism>
<dbReference type="PANTHER" id="PTHR23517:SF3">
    <property type="entry name" value="INTEGRAL MEMBRANE TRANSPORT PROTEIN"/>
    <property type="match status" value="1"/>
</dbReference>
<reference evidence="10 11" key="1">
    <citation type="submission" date="2019-06" db="EMBL/GenBank/DDBJ databases">
        <title>Genome sequencing of plant associated microbes to promote plant fitness in Sorghum bicolor and Oryza sativa.</title>
        <authorList>
            <person name="Coleman-Derr D."/>
        </authorList>
    </citation>
    <scope>NUCLEOTIDE SEQUENCE [LARGE SCALE GENOMIC DNA]</scope>
    <source>
        <strain evidence="10 11">KV-663</strain>
    </source>
</reference>
<evidence type="ECO:0000256" key="5">
    <source>
        <dbReference type="ARBA" id="ARBA00022989"/>
    </source>
</evidence>
<feature type="transmembrane region" description="Helical" evidence="8">
    <location>
        <begin position="248"/>
        <end position="273"/>
    </location>
</feature>
<dbReference type="Gene3D" id="1.20.1250.20">
    <property type="entry name" value="MFS general substrate transporter like domains"/>
    <property type="match status" value="1"/>
</dbReference>
<dbReference type="AlphaFoldDB" id="A0A543I3L1"/>
<feature type="compositionally biased region" description="Basic and acidic residues" evidence="7">
    <location>
        <begin position="477"/>
        <end position="487"/>
    </location>
</feature>
<keyword evidence="2" id="KW-0813">Transport</keyword>
<keyword evidence="3" id="KW-1003">Cell membrane</keyword>